<evidence type="ECO:0000313" key="1">
    <source>
        <dbReference type="EMBL" id="BAV39168.1"/>
    </source>
</evidence>
<keyword evidence="2" id="KW-1185">Reference proteome</keyword>
<name>A0A1B4XWH8_9CAUD</name>
<proteinExistence type="predicted"/>
<reference evidence="1 2" key="1">
    <citation type="submission" date="2016-07" db="EMBL/GenBank/DDBJ databases">
        <title>Characterization of three bacteriophages infecting bacteria isolated from shrimp culture pond water.</title>
        <authorList>
            <person name="Khoa H.V."/>
        </authorList>
    </citation>
    <scope>NUCLEOTIDE SEQUENCE [LARGE SCALE GENOMIC DNA]</scope>
</reference>
<organism evidence="1 2">
    <name type="scientific">Tenacibaculum phage pT24</name>
    <dbReference type="NCBI Taxonomy" id="1880590"/>
    <lineage>
        <taxon>Viruses</taxon>
        <taxon>Duplodnaviria</taxon>
        <taxon>Heunggongvirae</taxon>
        <taxon>Uroviricota</taxon>
        <taxon>Caudoviricetes</taxon>
        <taxon>Kungbxnavirus</taxon>
        <taxon>Kungbxnavirus pT24</taxon>
    </lineage>
</organism>
<dbReference type="Proteomes" id="UP000224877">
    <property type="component" value="Segment"/>
</dbReference>
<evidence type="ECO:0000313" key="2">
    <source>
        <dbReference type="Proteomes" id="UP000224877"/>
    </source>
</evidence>
<dbReference type="EMBL" id="LC168164">
    <property type="protein sequence ID" value="BAV39168.1"/>
    <property type="molecule type" value="Genomic_DNA"/>
</dbReference>
<sequence>MKEVKLSNASIDPINIPSEEEIKNSKNSMEEIKEKLFLTGSVIEQRCITIAQDIIPQTPMIPIVGKVNYFTQEYTFCHPFETKGNDVQVLIFGDIQVNEIDLSGYYGRNINTYIINEENFTSMVDVVKNDKESSTVVFIANFIEQSEILTSFKYELFCKH</sequence>
<gene>
    <name evidence="1" type="ORF">BPT24_045</name>
</gene>
<accession>A0A1B4XWH8</accession>
<protein>
    <submittedName>
        <fullName evidence="1">Uncharacterized protein</fullName>
    </submittedName>
</protein>